<protein>
    <submittedName>
        <fullName evidence="1">Uncharacterized protein</fullName>
    </submittedName>
</protein>
<keyword evidence="2" id="KW-1185">Reference proteome</keyword>
<organism evidence="1 2">
    <name type="scientific">Symbiodinium microadriaticum</name>
    <name type="common">Dinoflagellate</name>
    <name type="synonym">Zooxanthella microadriatica</name>
    <dbReference type="NCBI Taxonomy" id="2951"/>
    <lineage>
        <taxon>Eukaryota</taxon>
        <taxon>Sar</taxon>
        <taxon>Alveolata</taxon>
        <taxon>Dinophyceae</taxon>
        <taxon>Suessiales</taxon>
        <taxon>Symbiodiniaceae</taxon>
        <taxon>Symbiodinium</taxon>
    </lineage>
</organism>
<sequence>MLSLRCRRVVLVAVVLLVAMPTQMFVAPAARPLQSVSPKAPHFGSMPCTVRTFRTEMKSSKRDEEVGWAVISCIPFAGPAAAFVRACAKGDATEAFVQAGSFALDCATAGTVSTAGKMAGKAAKLRQAAQLGKSAAKAKKAAELAKGAELATSASKDYNQLLEPKPEFCIRDRYGTGKVLVTLLEVDHFADFVPLWLPNADLQLLCGRKHDFQRLGNQVGADEPEHGHLP</sequence>
<dbReference type="Proteomes" id="UP000186817">
    <property type="component" value="Unassembled WGS sequence"/>
</dbReference>
<dbReference type="EMBL" id="LSRX01000182">
    <property type="protein sequence ID" value="OLQ05523.1"/>
    <property type="molecule type" value="Genomic_DNA"/>
</dbReference>
<evidence type="ECO:0000313" key="1">
    <source>
        <dbReference type="EMBL" id="OLQ05523.1"/>
    </source>
</evidence>
<comment type="caution">
    <text evidence="1">The sequence shown here is derived from an EMBL/GenBank/DDBJ whole genome shotgun (WGS) entry which is preliminary data.</text>
</comment>
<name>A0A1Q9EDM5_SYMMI</name>
<dbReference type="AlphaFoldDB" id="A0A1Q9EDM5"/>
<accession>A0A1Q9EDM5</accession>
<gene>
    <name evidence="1" type="ORF">AK812_SmicGene11284</name>
</gene>
<evidence type="ECO:0000313" key="2">
    <source>
        <dbReference type="Proteomes" id="UP000186817"/>
    </source>
</evidence>
<reference evidence="1 2" key="1">
    <citation type="submission" date="2016-02" db="EMBL/GenBank/DDBJ databases">
        <title>Genome analysis of coral dinoflagellate symbionts highlights evolutionary adaptations to a symbiotic lifestyle.</title>
        <authorList>
            <person name="Aranda M."/>
            <person name="Li Y."/>
            <person name="Liew Y.J."/>
            <person name="Baumgarten S."/>
            <person name="Simakov O."/>
            <person name="Wilson M."/>
            <person name="Piel J."/>
            <person name="Ashoor H."/>
            <person name="Bougouffa S."/>
            <person name="Bajic V.B."/>
            <person name="Ryu T."/>
            <person name="Ravasi T."/>
            <person name="Bayer T."/>
            <person name="Micklem G."/>
            <person name="Kim H."/>
            <person name="Bhak J."/>
            <person name="Lajeunesse T.C."/>
            <person name="Voolstra C.R."/>
        </authorList>
    </citation>
    <scope>NUCLEOTIDE SEQUENCE [LARGE SCALE GENOMIC DNA]</scope>
    <source>
        <strain evidence="1 2">CCMP2467</strain>
    </source>
</reference>
<proteinExistence type="predicted"/>